<dbReference type="PANTHER" id="PTHR34227:SF1">
    <property type="entry name" value="DIMETHYL SULFOXIDE REDUCTASE CHAPERONE-RELATED"/>
    <property type="match status" value="1"/>
</dbReference>
<comment type="caution">
    <text evidence="2">The sequence shown here is derived from an EMBL/GenBank/DDBJ whole genome shotgun (WGS) entry which is preliminary data.</text>
</comment>
<dbReference type="PANTHER" id="PTHR34227">
    <property type="entry name" value="CHAPERONE PROTEIN YCDY"/>
    <property type="match status" value="1"/>
</dbReference>
<evidence type="ECO:0000313" key="3">
    <source>
        <dbReference type="Proteomes" id="UP000278632"/>
    </source>
</evidence>
<evidence type="ECO:0000256" key="1">
    <source>
        <dbReference type="ARBA" id="ARBA00023186"/>
    </source>
</evidence>
<dbReference type="Proteomes" id="UP000278632">
    <property type="component" value="Unassembled WGS sequence"/>
</dbReference>
<dbReference type="Pfam" id="PF02613">
    <property type="entry name" value="Nitrate_red_del"/>
    <property type="match status" value="1"/>
</dbReference>
<accession>A0A3N0BGD5</accession>
<dbReference type="InterPro" id="IPR050289">
    <property type="entry name" value="TorD/DmsD_chaperones"/>
</dbReference>
<dbReference type="InterPro" id="IPR020945">
    <property type="entry name" value="DMSO/NO3_reduct_chaperone"/>
</dbReference>
<keyword evidence="1" id="KW-0143">Chaperone</keyword>
<dbReference type="EMBL" id="QICD01000005">
    <property type="protein sequence ID" value="RNL46935.1"/>
    <property type="molecule type" value="Genomic_DNA"/>
</dbReference>
<evidence type="ECO:0000313" key="2">
    <source>
        <dbReference type="EMBL" id="RNL46935.1"/>
    </source>
</evidence>
<evidence type="ECO:0008006" key="4">
    <source>
        <dbReference type="Google" id="ProtNLM"/>
    </source>
</evidence>
<dbReference type="Gene3D" id="1.10.3480.10">
    <property type="entry name" value="TorD-like"/>
    <property type="match status" value="1"/>
</dbReference>
<keyword evidence="3" id="KW-1185">Reference proteome</keyword>
<dbReference type="AlphaFoldDB" id="A0A3N0BGD5"/>
<sequence length="242" mass="27414">MDTEAIRSRLAEEEALLTLLGRLLYGMPDRDLFARVVEERLFESIPFVDGSQARQPQDLLLAWTNNCATPFSDNDFEAVRVDYTRLFVGAQKVAAPLWESVHFSRERMVFQERTLQVRAAYRAYNLEVEGFQHEPDDHLASELLFAAHLARIAKEKLDAGDEEGFERVVSDQHDFLEEHPNSWVEGWRDLILEKSNSNLYRGLSMLIVQACKESALFAKELKGADGACSGCETRCPAPSCNA</sequence>
<gene>
    <name evidence="2" type="ORF">DMP08_04455</name>
</gene>
<dbReference type="SUPFAM" id="SSF89155">
    <property type="entry name" value="TorD-like"/>
    <property type="match status" value="1"/>
</dbReference>
<dbReference type="RefSeq" id="WP_123191763.1">
    <property type="nucleotide sequence ID" value="NZ_QICD01000005.1"/>
</dbReference>
<protein>
    <recommendedName>
        <fullName evidence="4">Dehydrogenase</fullName>
    </recommendedName>
</protein>
<organism evidence="2 3">
    <name type="scientific">Paraeggerthella hongkongensis</name>
    <dbReference type="NCBI Taxonomy" id="230658"/>
    <lineage>
        <taxon>Bacteria</taxon>
        <taxon>Bacillati</taxon>
        <taxon>Actinomycetota</taxon>
        <taxon>Coriobacteriia</taxon>
        <taxon>Eggerthellales</taxon>
        <taxon>Eggerthellaceae</taxon>
        <taxon>Paraeggerthella</taxon>
    </lineage>
</organism>
<reference evidence="3" key="1">
    <citation type="submission" date="2018-05" db="EMBL/GenBank/DDBJ databases">
        <title>Genome Sequencing of selected type strains of the family Eggerthellaceae.</title>
        <authorList>
            <person name="Danylec N."/>
            <person name="Stoll D.A."/>
            <person name="Doetsch A."/>
            <person name="Huch M."/>
        </authorList>
    </citation>
    <scope>NUCLEOTIDE SEQUENCE [LARGE SCALE GENOMIC DNA]</scope>
    <source>
        <strain evidence="3">DSM 16106</strain>
    </source>
</reference>
<proteinExistence type="predicted"/>
<dbReference type="OrthoDB" id="9795302at2"/>
<name>A0A3N0BGD5_9ACTN</name>
<dbReference type="InterPro" id="IPR036411">
    <property type="entry name" value="TorD-like_sf"/>
</dbReference>